<feature type="domain" description="Endoplasmic reticulum metallopeptidase 1/1-A TM" evidence="2">
    <location>
        <begin position="1"/>
        <end position="78"/>
    </location>
</feature>
<protein>
    <submittedName>
        <fullName evidence="3">Endoplasmic reticulum metallopeptidase 1</fullName>
    </submittedName>
</protein>
<keyword evidence="1" id="KW-1133">Transmembrane helix</keyword>
<sequence>MRDLACAACVAVLSWFVTLLTVLIVALLVTLAGRSMFWYSHFYAAVCLYGSVAVGKILLIHTLAKNLYYGLGTDVKLSKL</sequence>
<gene>
    <name evidence="3" type="ORF">ROHU_009579</name>
</gene>
<reference evidence="3 4" key="1">
    <citation type="submission" date="2018-03" db="EMBL/GenBank/DDBJ databases">
        <title>Draft genome sequence of Rohu Carp (Labeo rohita).</title>
        <authorList>
            <person name="Das P."/>
            <person name="Kushwaha B."/>
            <person name="Joshi C.G."/>
            <person name="Kumar D."/>
            <person name="Nagpure N.S."/>
            <person name="Sahoo L."/>
            <person name="Das S.P."/>
            <person name="Bit A."/>
            <person name="Patnaik S."/>
            <person name="Meher P.K."/>
            <person name="Jayasankar P."/>
            <person name="Koringa P.G."/>
            <person name="Patel N.V."/>
            <person name="Hinsu A.T."/>
            <person name="Kumar R."/>
            <person name="Pandey M."/>
            <person name="Agarwal S."/>
            <person name="Srivastava S."/>
            <person name="Singh M."/>
            <person name="Iquebal M.A."/>
            <person name="Jaiswal S."/>
            <person name="Angadi U.B."/>
            <person name="Kumar N."/>
            <person name="Raza M."/>
            <person name="Shah T.M."/>
            <person name="Rai A."/>
            <person name="Jena J.K."/>
        </authorList>
    </citation>
    <scope>NUCLEOTIDE SEQUENCE [LARGE SCALE GENOMIC DNA]</scope>
    <source>
        <strain evidence="3">DASCIFA01</strain>
        <tissue evidence="3">Testis</tissue>
    </source>
</reference>
<dbReference type="Pfam" id="PF22249">
    <property type="entry name" value="ERMP1-TM"/>
    <property type="match status" value="1"/>
</dbReference>
<comment type="caution">
    <text evidence="3">The sequence shown here is derived from an EMBL/GenBank/DDBJ whole genome shotgun (WGS) entry which is preliminary data.</text>
</comment>
<evidence type="ECO:0000313" key="3">
    <source>
        <dbReference type="EMBL" id="RXN13601.1"/>
    </source>
</evidence>
<evidence type="ECO:0000259" key="2">
    <source>
        <dbReference type="Pfam" id="PF22249"/>
    </source>
</evidence>
<keyword evidence="1" id="KW-0472">Membrane</keyword>
<organism evidence="3 4">
    <name type="scientific">Labeo rohita</name>
    <name type="common">Indian major carp</name>
    <name type="synonym">Cyprinus rohita</name>
    <dbReference type="NCBI Taxonomy" id="84645"/>
    <lineage>
        <taxon>Eukaryota</taxon>
        <taxon>Metazoa</taxon>
        <taxon>Chordata</taxon>
        <taxon>Craniata</taxon>
        <taxon>Vertebrata</taxon>
        <taxon>Euteleostomi</taxon>
        <taxon>Actinopterygii</taxon>
        <taxon>Neopterygii</taxon>
        <taxon>Teleostei</taxon>
        <taxon>Ostariophysi</taxon>
        <taxon>Cypriniformes</taxon>
        <taxon>Cyprinidae</taxon>
        <taxon>Labeoninae</taxon>
        <taxon>Labeonini</taxon>
        <taxon>Labeo</taxon>
    </lineage>
</organism>
<name>A0A498LZC9_LABRO</name>
<dbReference type="AlphaFoldDB" id="A0A498LZC9"/>
<dbReference type="InterPro" id="IPR053974">
    <property type="entry name" value="ERMP1_1-A_TM"/>
</dbReference>
<dbReference type="STRING" id="84645.A0A498LZC9"/>
<keyword evidence="1" id="KW-0812">Transmembrane</keyword>
<accession>A0A498LZC9</accession>
<evidence type="ECO:0000313" key="4">
    <source>
        <dbReference type="Proteomes" id="UP000290572"/>
    </source>
</evidence>
<evidence type="ECO:0000256" key="1">
    <source>
        <dbReference type="SAM" id="Phobius"/>
    </source>
</evidence>
<feature type="transmembrane region" description="Helical" evidence="1">
    <location>
        <begin position="38"/>
        <end position="59"/>
    </location>
</feature>
<feature type="transmembrane region" description="Helical" evidence="1">
    <location>
        <begin position="7"/>
        <end position="32"/>
    </location>
</feature>
<keyword evidence="4" id="KW-1185">Reference proteome</keyword>
<proteinExistence type="predicted"/>
<dbReference type="EMBL" id="QBIY01012962">
    <property type="protein sequence ID" value="RXN13601.1"/>
    <property type="molecule type" value="Genomic_DNA"/>
</dbReference>
<dbReference type="Proteomes" id="UP000290572">
    <property type="component" value="Unassembled WGS sequence"/>
</dbReference>